<dbReference type="GO" id="GO:0016491">
    <property type="term" value="F:oxidoreductase activity"/>
    <property type="evidence" value="ECO:0007669"/>
    <property type="project" value="UniProtKB-KW"/>
</dbReference>
<dbReference type="InterPro" id="IPR020904">
    <property type="entry name" value="Sc_DH/Rdtase_CS"/>
</dbReference>
<accession>A0A1I3EP31</accession>
<dbReference type="PANTHER" id="PTHR43658">
    <property type="entry name" value="SHORT-CHAIN DEHYDROGENASE/REDUCTASE"/>
    <property type="match status" value="1"/>
</dbReference>
<evidence type="ECO:0000256" key="1">
    <source>
        <dbReference type="ARBA" id="ARBA00006484"/>
    </source>
</evidence>
<dbReference type="PANTHER" id="PTHR43658:SF8">
    <property type="entry name" value="17-BETA-HYDROXYSTEROID DEHYDROGENASE 14-RELATED"/>
    <property type="match status" value="1"/>
</dbReference>
<dbReference type="PRINTS" id="PR00081">
    <property type="entry name" value="GDHRDH"/>
</dbReference>
<comment type="similarity">
    <text evidence="1">Belongs to the short-chain dehydrogenases/reductases (SDR) family.</text>
</comment>
<dbReference type="InterPro" id="IPR002347">
    <property type="entry name" value="SDR_fam"/>
</dbReference>
<dbReference type="FunFam" id="3.40.50.720:FF:000173">
    <property type="entry name" value="3-oxoacyl-[acyl-carrier protein] reductase"/>
    <property type="match status" value="1"/>
</dbReference>
<sequence>MELNGKTIAITGAAQGLGRAMAVRLAQYGARTALLDRDEDGLQQTHAACEQAGVRSRYYPVDITEETHVEACFQALANDFGALDGVINNAGITQDGLLVKAKDGHVVKKMSLADWDAVSHIDMRGVFLCAREAVARMIEMRADDTTRQSPGLILNISSISRAGNIGQTNYSAAKSGVDAMTVTWAKELARHNIRVAAIAPGFFRTAMVEAMPDKVLDKLRAQIPVGRLGDPAEVAHAAQFIFENDYFNGRVLALDGGLRL</sequence>
<evidence type="ECO:0000259" key="3">
    <source>
        <dbReference type="SMART" id="SM00822"/>
    </source>
</evidence>
<dbReference type="Gene3D" id="3.40.50.720">
    <property type="entry name" value="NAD(P)-binding Rossmann-like Domain"/>
    <property type="match status" value="1"/>
</dbReference>
<keyword evidence="5" id="KW-1185">Reference proteome</keyword>
<name>A0A1I3EP31_9GAMM</name>
<reference evidence="4 5" key="1">
    <citation type="submission" date="2016-10" db="EMBL/GenBank/DDBJ databases">
        <authorList>
            <person name="de Groot N.N."/>
        </authorList>
    </citation>
    <scope>NUCLEOTIDE SEQUENCE [LARGE SCALE GENOMIC DNA]</scope>
    <source>
        <strain evidence="4 5">CGMCC 1.6848</strain>
    </source>
</reference>
<dbReference type="PROSITE" id="PS00061">
    <property type="entry name" value="ADH_SHORT"/>
    <property type="match status" value="1"/>
</dbReference>
<dbReference type="AlphaFoldDB" id="A0A1I3EP31"/>
<evidence type="ECO:0000313" key="4">
    <source>
        <dbReference type="EMBL" id="SFI00709.1"/>
    </source>
</evidence>
<feature type="domain" description="Ketoreductase" evidence="3">
    <location>
        <begin position="6"/>
        <end position="201"/>
    </location>
</feature>
<gene>
    <name evidence="4" type="ORF">SAMN04487959_11483</name>
</gene>
<dbReference type="SUPFAM" id="SSF51735">
    <property type="entry name" value="NAD(P)-binding Rossmann-fold domains"/>
    <property type="match status" value="1"/>
</dbReference>
<organism evidence="4 5">
    <name type="scientific">Modicisalibacter xianhensis</name>
    <dbReference type="NCBI Taxonomy" id="442341"/>
    <lineage>
        <taxon>Bacteria</taxon>
        <taxon>Pseudomonadati</taxon>
        <taxon>Pseudomonadota</taxon>
        <taxon>Gammaproteobacteria</taxon>
        <taxon>Oceanospirillales</taxon>
        <taxon>Halomonadaceae</taxon>
        <taxon>Modicisalibacter</taxon>
    </lineage>
</organism>
<dbReference type="NCBIfam" id="NF006072">
    <property type="entry name" value="PRK08217.1"/>
    <property type="match status" value="1"/>
</dbReference>
<evidence type="ECO:0000256" key="2">
    <source>
        <dbReference type="ARBA" id="ARBA00023002"/>
    </source>
</evidence>
<dbReference type="Proteomes" id="UP000199040">
    <property type="component" value="Unassembled WGS sequence"/>
</dbReference>
<dbReference type="EMBL" id="FOPY01000014">
    <property type="protein sequence ID" value="SFI00709.1"/>
    <property type="molecule type" value="Genomic_DNA"/>
</dbReference>
<evidence type="ECO:0000313" key="5">
    <source>
        <dbReference type="Proteomes" id="UP000199040"/>
    </source>
</evidence>
<dbReference type="InterPro" id="IPR036291">
    <property type="entry name" value="NAD(P)-bd_dom_sf"/>
</dbReference>
<dbReference type="STRING" id="442341.SAMN04487959_11483"/>
<dbReference type="Pfam" id="PF13561">
    <property type="entry name" value="adh_short_C2"/>
    <property type="match status" value="1"/>
</dbReference>
<proteinExistence type="inferred from homology"/>
<dbReference type="SMART" id="SM00822">
    <property type="entry name" value="PKS_KR"/>
    <property type="match status" value="1"/>
</dbReference>
<dbReference type="InterPro" id="IPR057326">
    <property type="entry name" value="KR_dom"/>
</dbReference>
<dbReference type="RefSeq" id="WP_092848838.1">
    <property type="nucleotide sequence ID" value="NZ_FOPY01000014.1"/>
</dbReference>
<protein>
    <submittedName>
        <fullName evidence="4">3-oxoacyl-[acyl-carrier protein] reductase</fullName>
    </submittedName>
</protein>
<keyword evidence="2" id="KW-0560">Oxidoreductase</keyword>
<dbReference type="PRINTS" id="PR00080">
    <property type="entry name" value="SDRFAMILY"/>
</dbReference>